<evidence type="ECO:0000256" key="1">
    <source>
        <dbReference type="SAM" id="MobiDB-lite"/>
    </source>
</evidence>
<evidence type="ECO:0000313" key="2">
    <source>
        <dbReference type="EMBL" id="VDP24106.1"/>
    </source>
</evidence>
<evidence type="ECO:0000313" key="3">
    <source>
        <dbReference type="Proteomes" id="UP000050761"/>
    </source>
</evidence>
<accession>A0A183GFR3</accession>
<proteinExistence type="predicted"/>
<gene>
    <name evidence="2" type="ORF">HPBE_LOCUS21258</name>
</gene>
<dbReference type="OrthoDB" id="10462747at2759"/>
<organism evidence="3 4">
    <name type="scientific">Heligmosomoides polygyrus</name>
    <name type="common">Parasitic roundworm</name>
    <dbReference type="NCBI Taxonomy" id="6339"/>
    <lineage>
        <taxon>Eukaryota</taxon>
        <taxon>Metazoa</taxon>
        <taxon>Ecdysozoa</taxon>
        <taxon>Nematoda</taxon>
        <taxon>Chromadorea</taxon>
        <taxon>Rhabditida</taxon>
        <taxon>Rhabditina</taxon>
        <taxon>Rhabditomorpha</taxon>
        <taxon>Strongyloidea</taxon>
        <taxon>Heligmosomidae</taxon>
        <taxon>Heligmosomoides</taxon>
    </lineage>
</organism>
<accession>A0A3P8FZ74</accession>
<dbReference type="EMBL" id="UZAH01032836">
    <property type="protein sequence ID" value="VDP24106.1"/>
    <property type="molecule type" value="Genomic_DNA"/>
</dbReference>
<sequence length="161" mass="18907">MSVIRWLMEFIEVSIYFNSDAERRAKQTEVFQHRVMKEYARIINIPMEYKKNYDDVIKEFLQWISLFVRNKIKEMYTSKGKKPVAMKVRKEEVIVGEIGKGMSMEYLMDERVLKEGKSVAIGPLVLPGLDDANFCEETPQNRKRVLRDGDSWKSSKSKKTS</sequence>
<evidence type="ECO:0000313" key="4">
    <source>
        <dbReference type="WBParaSite" id="HPBE_0002125901-mRNA-1"/>
    </source>
</evidence>
<reference evidence="2 3" key="1">
    <citation type="submission" date="2018-11" db="EMBL/GenBank/DDBJ databases">
        <authorList>
            <consortium name="Pathogen Informatics"/>
        </authorList>
    </citation>
    <scope>NUCLEOTIDE SEQUENCE [LARGE SCALE GENOMIC DNA]</scope>
</reference>
<reference evidence="4" key="2">
    <citation type="submission" date="2019-09" db="UniProtKB">
        <authorList>
            <consortium name="WormBaseParasite"/>
        </authorList>
    </citation>
    <scope>IDENTIFICATION</scope>
</reference>
<dbReference type="Proteomes" id="UP000050761">
    <property type="component" value="Unassembled WGS sequence"/>
</dbReference>
<dbReference type="AlphaFoldDB" id="A0A183GFR3"/>
<keyword evidence="3" id="KW-1185">Reference proteome</keyword>
<feature type="region of interest" description="Disordered" evidence="1">
    <location>
        <begin position="140"/>
        <end position="161"/>
    </location>
</feature>
<name>A0A183GFR3_HELPZ</name>
<protein>
    <submittedName>
        <fullName evidence="2 4">Uncharacterized protein</fullName>
    </submittedName>
</protein>
<dbReference type="WBParaSite" id="HPBE_0002125901-mRNA-1">
    <property type="protein sequence ID" value="HPBE_0002125901-mRNA-1"/>
    <property type="gene ID" value="HPBE_0002125901"/>
</dbReference>